<sequence>MLLETIVPAPPPTKSFHEISTAITRATEMTEQGQAYLRPEGNTYVDPELTTLFPSLPFPSLPFPSLSFLVVPHKSTGRQK</sequence>
<keyword evidence="2" id="KW-1185">Reference proteome</keyword>
<evidence type="ECO:0000313" key="1">
    <source>
        <dbReference type="EMBL" id="MPC78643.1"/>
    </source>
</evidence>
<accession>A0A5B7I8M9</accession>
<comment type="caution">
    <text evidence="1">The sequence shown here is derived from an EMBL/GenBank/DDBJ whole genome shotgun (WGS) entry which is preliminary data.</text>
</comment>
<dbReference type="EMBL" id="VSRR010048982">
    <property type="protein sequence ID" value="MPC78643.1"/>
    <property type="molecule type" value="Genomic_DNA"/>
</dbReference>
<dbReference type="Proteomes" id="UP000324222">
    <property type="component" value="Unassembled WGS sequence"/>
</dbReference>
<proteinExistence type="predicted"/>
<reference evidence="1 2" key="1">
    <citation type="submission" date="2019-05" db="EMBL/GenBank/DDBJ databases">
        <title>Another draft genome of Portunus trituberculatus and its Hox gene families provides insights of decapod evolution.</title>
        <authorList>
            <person name="Jeong J.-H."/>
            <person name="Song I."/>
            <person name="Kim S."/>
            <person name="Choi T."/>
            <person name="Kim D."/>
            <person name="Ryu S."/>
            <person name="Kim W."/>
        </authorList>
    </citation>
    <scope>NUCLEOTIDE SEQUENCE [LARGE SCALE GENOMIC DNA]</scope>
    <source>
        <tissue evidence="1">Muscle</tissue>
    </source>
</reference>
<protein>
    <submittedName>
        <fullName evidence="1">Uncharacterized protein</fullName>
    </submittedName>
</protein>
<gene>
    <name evidence="1" type="ORF">E2C01_073136</name>
</gene>
<name>A0A5B7I8M9_PORTR</name>
<evidence type="ECO:0000313" key="2">
    <source>
        <dbReference type="Proteomes" id="UP000324222"/>
    </source>
</evidence>
<dbReference type="AlphaFoldDB" id="A0A5B7I8M9"/>
<organism evidence="1 2">
    <name type="scientific">Portunus trituberculatus</name>
    <name type="common">Swimming crab</name>
    <name type="synonym">Neptunus trituberculatus</name>
    <dbReference type="NCBI Taxonomy" id="210409"/>
    <lineage>
        <taxon>Eukaryota</taxon>
        <taxon>Metazoa</taxon>
        <taxon>Ecdysozoa</taxon>
        <taxon>Arthropoda</taxon>
        <taxon>Crustacea</taxon>
        <taxon>Multicrustacea</taxon>
        <taxon>Malacostraca</taxon>
        <taxon>Eumalacostraca</taxon>
        <taxon>Eucarida</taxon>
        <taxon>Decapoda</taxon>
        <taxon>Pleocyemata</taxon>
        <taxon>Brachyura</taxon>
        <taxon>Eubrachyura</taxon>
        <taxon>Portunoidea</taxon>
        <taxon>Portunidae</taxon>
        <taxon>Portuninae</taxon>
        <taxon>Portunus</taxon>
    </lineage>
</organism>